<dbReference type="PROSITE" id="PS50297">
    <property type="entry name" value="ANK_REP_REGION"/>
    <property type="match status" value="2"/>
</dbReference>
<dbReference type="Pfam" id="PF12796">
    <property type="entry name" value="Ank_2"/>
    <property type="match status" value="2"/>
</dbReference>
<protein>
    <submittedName>
        <fullName evidence="3">Ankyrin repeat protein</fullName>
    </submittedName>
</protein>
<reference evidence="3 4" key="1">
    <citation type="submission" date="2021-02" db="EMBL/GenBank/DDBJ databases">
        <title>Cotonvirus japonicus, which uses Golgi apparatus of host cells for its virion factory, phylogenetically links tailed tupanvirus and icosahedral mimivirus.</title>
        <authorList>
            <person name="Takahashi H."/>
            <person name="Fukaya S."/>
            <person name="Song C."/>
            <person name="Murata K."/>
            <person name="Takemura M."/>
        </authorList>
    </citation>
    <scope>NUCLEOTIDE SEQUENCE [LARGE SCALE GENOMIC DNA]</scope>
</reference>
<dbReference type="SUPFAM" id="SSF48403">
    <property type="entry name" value="Ankyrin repeat"/>
    <property type="match status" value="1"/>
</dbReference>
<keyword evidence="2" id="KW-0040">ANK repeat</keyword>
<organism evidence="3 4">
    <name type="scientific">Cotonvirus japonicus</name>
    <dbReference type="NCBI Taxonomy" id="2811091"/>
    <lineage>
        <taxon>Viruses</taxon>
        <taxon>Varidnaviria</taxon>
        <taxon>Bamfordvirae</taxon>
        <taxon>Nucleocytoviricota</taxon>
        <taxon>Megaviricetes</taxon>
        <taxon>Imitervirales</taxon>
        <taxon>Mimiviridae</taxon>
        <taxon>Megamimivirinae</taxon>
        <taxon>Cotonvirus</taxon>
        <taxon>Cotonvirus japonicum</taxon>
    </lineage>
</organism>
<evidence type="ECO:0000256" key="1">
    <source>
        <dbReference type="ARBA" id="ARBA00022737"/>
    </source>
</evidence>
<evidence type="ECO:0000313" key="3">
    <source>
        <dbReference type="EMBL" id="BCS82766.1"/>
    </source>
</evidence>
<evidence type="ECO:0000256" key="2">
    <source>
        <dbReference type="ARBA" id="ARBA00023043"/>
    </source>
</evidence>
<evidence type="ECO:0000313" key="4">
    <source>
        <dbReference type="Proteomes" id="UP001321479"/>
    </source>
</evidence>
<dbReference type="InterPro" id="IPR002110">
    <property type="entry name" value="Ankyrin_rpt"/>
</dbReference>
<dbReference type="PANTHER" id="PTHR44207:SF2">
    <property type="entry name" value="REPEAT PROTEIN, PUTATIVE-RELATED"/>
    <property type="match status" value="1"/>
</dbReference>
<dbReference type="GeneID" id="80557971"/>
<dbReference type="EMBL" id="AP024483">
    <property type="protein sequence ID" value="BCS82766.1"/>
    <property type="molecule type" value="Genomic_DNA"/>
</dbReference>
<dbReference type="PANTHER" id="PTHR44207">
    <property type="entry name" value="SURFACE ANTIGEN BSPA-LIKE-RELATED"/>
    <property type="match status" value="1"/>
</dbReference>
<keyword evidence="1" id="KW-0677">Repeat</keyword>
<name>A0ABM7NRP7_9VIRU</name>
<keyword evidence="4" id="KW-1185">Reference proteome</keyword>
<sequence length="267" mass="30311">MTCINDPIPWELWVCIANFSSECNYNLFFTNKKFFTLINHYKFNTNVIQYAVEQGNLDIIKHINKLKMLKDPLINDEKFTSFGLQKYFLTSCYLGQLECIKYFVKCGANVRANNNEAIRTTVSNGPRTKLMLYFEYFGKGIQQGYMECIEFLVKCGANVQAKNNEAIQSASSLGHLECVKFLVRRKANVRANDNYSVKIASKKGHIEVVKFLVERGADVKAGNNCAVQWASEMGHLEVVKFLVEKGADIKADNNRAVQWASRNGLAV</sequence>
<proteinExistence type="predicted"/>
<dbReference type="Gene3D" id="1.25.40.20">
    <property type="entry name" value="Ankyrin repeat-containing domain"/>
    <property type="match status" value="2"/>
</dbReference>
<accession>A0ABM7NRP7</accession>
<dbReference type="InterPro" id="IPR036770">
    <property type="entry name" value="Ankyrin_rpt-contain_sf"/>
</dbReference>
<dbReference type="SMART" id="SM00248">
    <property type="entry name" value="ANK"/>
    <property type="match status" value="6"/>
</dbReference>
<dbReference type="Proteomes" id="UP001321479">
    <property type="component" value="Segment"/>
</dbReference>
<dbReference type="RefSeq" id="YP_010841374.1">
    <property type="nucleotide sequence ID" value="NC_079139.1"/>
</dbReference>
<dbReference type="PROSITE" id="PS50088">
    <property type="entry name" value="ANK_REPEAT"/>
    <property type="match status" value="3"/>
</dbReference>